<organism evidence="3 4">
    <name type="scientific">Humicola insolens</name>
    <name type="common">Soft-rot fungus</name>
    <dbReference type="NCBI Taxonomy" id="85995"/>
    <lineage>
        <taxon>Eukaryota</taxon>
        <taxon>Fungi</taxon>
        <taxon>Dikarya</taxon>
        <taxon>Ascomycota</taxon>
        <taxon>Pezizomycotina</taxon>
        <taxon>Sordariomycetes</taxon>
        <taxon>Sordariomycetidae</taxon>
        <taxon>Sordariales</taxon>
        <taxon>Chaetomiaceae</taxon>
        <taxon>Mycothermus</taxon>
    </lineage>
</organism>
<sequence length="555" mass="59467">MSAQTMTKMFSDSFLPTSFHERDTHIPSTHSASDPIASMISPLALPHPISGYFDILHGGATRAQPVSVLGRLSEIQKPRDQVYSPLSPGARGPLPHASSYFPPHVLPLDQHRPSSLPPTNRAQITSPEASRSPLGSHGWDSSVNGSIPPAAASVGHPTLTQSDPPGTLSHDQVVQRLQQQNAKIREAWEAERKYLEANRERAEEVYKEERALMEEERAQWDAERAALIQEIKRLRQALGMAEAGPLPSCGGAHAWPQRNAAVFPNGGSSVRPPKPQYLDLASPRLPNGPRAPVADFLKPADAPEAASGPVPVVDVKEIHPDLEGIPLKATSVKKATFTDTGSPKGSKTSSSAGSPASAGSDKKKEQTLQALAAKETERLTMHAGHTPSHSLSTLPTASSSGTASPTSNAGDRTPTVPAREESGTSDKDAPAPDNTNDISKATAPDQHDDHPEPILEPSDGDRELKGPLMVRNMPAHDEIFFQALNSKLEEVSKDTRAAVPTVLASVVRSPRVHQHEDAGSDSGRSTPRSGDDEELDVPLRFKRRLNFGAPFGEIL</sequence>
<evidence type="ECO:0000256" key="1">
    <source>
        <dbReference type="SAM" id="Coils"/>
    </source>
</evidence>
<keyword evidence="1" id="KW-0175">Coiled coil</keyword>
<feature type="coiled-coil region" evidence="1">
    <location>
        <begin position="185"/>
        <end position="237"/>
    </location>
</feature>
<proteinExistence type="predicted"/>
<evidence type="ECO:0000313" key="4">
    <source>
        <dbReference type="Proteomes" id="UP001583172"/>
    </source>
</evidence>
<keyword evidence="4" id="KW-1185">Reference proteome</keyword>
<feature type="region of interest" description="Disordered" evidence="2">
    <location>
        <begin position="382"/>
        <end position="466"/>
    </location>
</feature>
<dbReference type="Proteomes" id="UP001583172">
    <property type="component" value="Unassembled WGS sequence"/>
</dbReference>
<feature type="compositionally biased region" description="Low complexity" evidence="2">
    <location>
        <begin position="338"/>
        <end position="359"/>
    </location>
</feature>
<feature type="region of interest" description="Disordered" evidence="2">
    <location>
        <begin position="263"/>
        <end position="295"/>
    </location>
</feature>
<evidence type="ECO:0000313" key="3">
    <source>
        <dbReference type="EMBL" id="KAL1840332.1"/>
    </source>
</evidence>
<name>A0ABR3VFQ2_HUMIN</name>
<protein>
    <submittedName>
        <fullName evidence="3">Uncharacterized protein</fullName>
    </submittedName>
</protein>
<dbReference type="EMBL" id="JAZGSY010000117">
    <property type="protein sequence ID" value="KAL1840332.1"/>
    <property type="molecule type" value="Genomic_DNA"/>
</dbReference>
<feature type="compositionally biased region" description="Low complexity" evidence="2">
    <location>
        <begin position="385"/>
        <end position="407"/>
    </location>
</feature>
<gene>
    <name evidence="3" type="ORF">VTJ49DRAFT_546</name>
</gene>
<feature type="compositionally biased region" description="Polar residues" evidence="2">
    <location>
        <begin position="158"/>
        <end position="169"/>
    </location>
</feature>
<feature type="region of interest" description="Disordered" evidence="2">
    <location>
        <begin position="79"/>
        <end position="169"/>
    </location>
</feature>
<feature type="compositionally biased region" description="Basic and acidic residues" evidence="2">
    <location>
        <begin position="418"/>
        <end position="430"/>
    </location>
</feature>
<comment type="caution">
    <text evidence="3">The sequence shown here is derived from an EMBL/GenBank/DDBJ whole genome shotgun (WGS) entry which is preliminary data.</text>
</comment>
<feature type="compositionally biased region" description="Basic and acidic residues" evidence="2">
    <location>
        <begin position="445"/>
        <end position="465"/>
    </location>
</feature>
<feature type="region of interest" description="Disordered" evidence="2">
    <location>
        <begin position="508"/>
        <end position="537"/>
    </location>
</feature>
<feature type="compositionally biased region" description="Polar residues" evidence="2">
    <location>
        <begin position="117"/>
        <end position="129"/>
    </location>
</feature>
<evidence type="ECO:0000256" key="2">
    <source>
        <dbReference type="SAM" id="MobiDB-lite"/>
    </source>
</evidence>
<feature type="region of interest" description="Disordered" evidence="2">
    <location>
        <begin position="336"/>
        <end position="367"/>
    </location>
</feature>
<dbReference type="CDD" id="cd22249">
    <property type="entry name" value="UDM1_RNF168_RNF169-like"/>
    <property type="match status" value="1"/>
</dbReference>
<reference evidence="3 4" key="1">
    <citation type="journal article" date="2024" name="Commun. Biol.">
        <title>Comparative genomic analysis of thermophilic fungi reveals convergent evolutionary adaptations and gene losses.</title>
        <authorList>
            <person name="Steindorff A.S."/>
            <person name="Aguilar-Pontes M.V."/>
            <person name="Robinson A.J."/>
            <person name="Andreopoulos B."/>
            <person name="LaButti K."/>
            <person name="Kuo A."/>
            <person name="Mondo S."/>
            <person name="Riley R."/>
            <person name="Otillar R."/>
            <person name="Haridas S."/>
            <person name="Lipzen A."/>
            <person name="Grimwood J."/>
            <person name="Schmutz J."/>
            <person name="Clum A."/>
            <person name="Reid I.D."/>
            <person name="Moisan M.C."/>
            <person name="Butler G."/>
            <person name="Nguyen T.T.M."/>
            <person name="Dewar K."/>
            <person name="Conant G."/>
            <person name="Drula E."/>
            <person name="Henrissat B."/>
            <person name="Hansel C."/>
            <person name="Singer S."/>
            <person name="Hutchinson M.I."/>
            <person name="de Vries R.P."/>
            <person name="Natvig D.O."/>
            <person name="Powell A.J."/>
            <person name="Tsang A."/>
            <person name="Grigoriev I.V."/>
        </authorList>
    </citation>
    <scope>NUCLEOTIDE SEQUENCE [LARGE SCALE GENOMIC DNA]</scope>
    <source>
        <strain evidence="3 4">CBS 620.91</strain>
    </source>
</reference>
<accession>A0ABR3VFQ2</accession>